<accession>J3LUV2</accession>
<dbReference type="AlphaFoldDB" id="J3LUV2"/>
<evidence type="ECO:0000256" key="1">
    <source>
        <dbReference type="SAM" id="MobiDB-lite"/>
    </source>
</evidence>
<reference evidence="2" key="2">
    <citation type="submission" date="2013-04" db="UniProtKB">
        <authorList>
            <consortium name="EnsemblPlants"/>
        </authorList>
    </citation>
    <scope>IDENTIFICATION</scope>
</reference>
<feature type="region of interest" description="Disordered" evidence="1">
    <location>
        <begin position="14"/>
        <end position="40"/>
    </location>
</feature>
<reference evidence="2" key="1">
    <citation type="journal article" date="2013" name="Nat. Commun.">
        <title>Whole-genome sequencing of Oryza brachyantha reveals mechanisms underlying Oryza genome evolution.</title>
        <authorList>
            <person name="Chen J."/>
            <person name="Huang Q."/>
            <person name="Gao D."/>
            <person name="Wang J."/>
            <person name="Lang Y."/>
            <person name="Liu T."/>
            <person name="Li B."/>
            <person name="Bai Z."/>
            <person name="Luis Goicoechea J."/>
            <person name="Liang C."/>
            <person name="Chen C."/>
            <person name="Zhang W."/>
            <person name="Sun S."/>
            <person name="Liao Y."/>
            <person name="Zhang X."/>
            <person name="Yang L."/>
            <person name="Song C."/>
            <person name="Wang M."/>
            <person name="Shi J."/>
            <person name="Liu G."/>
            <person name="Liu J."/>
            <person name="Zhou H."/>
            <person name="Zhou W."/>
            <person name="Yu Q."/>
            <person name="An N."/>
            <person name="Chen Y."/>
            <person name="Cai Q."/>
            <person name="Wang B."/>
            <person name="Liu B."/>
            <person name="Min J."/>
            <person name="Huang Y."/>
            <person name="Wu H."/>
            <person name="Li Z."/>
            <person name="Zhang Y."/>
            <person name="Yin Y."/>
            <person name="Song W."/>
            <person name="Jiang J."/>
            <person name="Jackson S.A."/>
            <person name="Wing R.A."/>
            <person name="Wang J."/>
            <person name="Chen M."/>
        </authorList>
    </citation>
    <scope>NUCLEOTIDE SEQUENCE [LARGE SCALE GENOMIC DNA]</scope>
    <source>
        <strain evidence="2">cv. IRGC 101232</strain>
    </source>
</reference>
<dbReference type="Gramene" id="OB03G48280.1">
    <property type="protein sequence ID" value="OB03G48280.1"/>
    <property type="gene ID" value="OB03G48280"/>
</dbReference>
<dbReference type="HOGENOM" id="CLU_2254289_0_0_1"/>
<evidence type="ECO:0000313" key="2">
    <source>
        <dbReference type="EnsemblPlants" id="OB03G48280.1"/>
    </source>
</evidence>
<dbReference type="EnsemblPlants" id="OB03G48280.1">
    <property type="protein sequence ID" value="OB03G48280.1"/>
    <property type="gene ID" value="OB03G48280"/>
</dbReference>
<dbReference type="Proteomes" id="UP000006038">
    <property type="component" value="Chromosome 3"/>
</dbReference>
<organism evidence="2">
    <name type="scientific">Oryza brachyantha</name>
    <name type="common">malo sina</name>
    <dbReference type="NCBI Taxonomy" id="4533"/>
    <lineage>
        <taxon>Eukaryota</taxon>
        <taxon>Viridiplantae</taxon>
        <taxon>Streptophyta</taxon>
        <taxon>Embryophyta</taxon>
        <taxon>Tracheophyta</taxon>
        <taxon>Spermatophyta</taxon>
        <taxon>Magnoliopsida</taxon>
        <taxon>Liliopsida</taxon>
        <taxon>Poales</taxon>
        <taxon>Poaceae</taxon>
        <taxon>BOP clade</taxon>
        <taxon>Oryzoideae</taxon>
        <taxon>Oryzeae</taxon>
        <taxon>Oryzinae</taxon>
        <taxon>Oryza</taxon>
    </lineage>
</organism>
<proteinExistence type="predicted"/>
<name>J3LUV2_ORYBR</name>
<keyword evidence="3" id="KW-1185">Reference proteome</keyword>
<protein>
    <submittedName>
        <fullName evidence="2">Uncharacterized protein</fullName>
    </submittedName>
</protein>
<evidence type="ECO:0000313" key="3">
    <source>
        <dbReference type="Proteomes" id="UP000006038"/>
    </source>
</evidence>
<feature type="region of interest" description="Disordered" evidence="1">
    <location>
        <begin position="71"/>
        <end position="104"/>
    </location>
</feature>
<feature type="compositionally biased region" description="Low complexity" evidence="1">
    <location>
        <begin position="73"/>
        <end position="90"/>
    </location>
</feature>
<sequence>MELLGVRGLAMMPGSVAPRRRGSAATGGAMDAPGPSPSVHGTWNLRSSRFLLPGQQLLQQFFNLPVDNTQRSTNAKAATTALQAQQDVGAAPGGRGDGVGRRRQ</sequence>